<accession>A0ABP6R7P5</accession>
<reference evidence="3" key="1">
    <citation type="journal article" date="2019" name="Int. J. Syst. Evol. Microbiol.">
        <title>The Global Catalogue of Microorganisms (GCM) 10K type strain sequencing project: providing services to taxonomists for standard genome sequencing and annotation.</title>
        <authorList>
            <consortium name="The Broad Institute Genomics Platform"/>
            <consortium name="The Broad Institute Genome Sequencing Center for Infectious Disease"/>
            <person name="Wu L."/>
            <person name="Ma J."/>
        </authorList>
    </citation>
    <scope>NUCLEOTIDE SEQUENCE [LARGE SCALE GENOMIC DNA]</scope>
    <source>
        <strain evidence="3">JCM 9381</strain>
    </source>
</reference>
<sequence length="66" mass="6943">MRPAGRIEEGHRRGEQIKARREQPGRGISGHCHAYATLCPGAALHSALPEIRGAAGASVYAGRPGK</sequence>
<evidence type="ECO:0000313" key="2">
    <source>
        <dbReference type="EMBL" id="GAA3274634.1"/>
    </source>
</evidence>
<feature type="compositionally biased region" description="Basic and acidic residues" evidence="1">
    <location>
        <begin position="1"/>
        <end position="24"/>
    </location>
</feature>
<evidence type="ECO:0000313" key="3">
    <source>
        <dbReference type="Proteomes" id="UP001500728"/>
    </source>
</evidence>
<organism evidence="2 3">
    <name type="scientific">Streptomyces labedae</name>
    <dbReference type="NCBI Taxonomy" id="285569"/>
    <lineage>
        <taxon>Bacteria</taxon>
        <taxon>Bacillati</taxon>
        <taxon>Actinomycetota</taxon>
        <taxon>Actinomycetes</taxon>
        <taxon>Kitasatosporales</taxon>
        <taxon>Streptomycetaceae</taxon>
        <taxon>Streptomyces</taxon>
    </lineage>
</organism>
<protein>
    <submittedName>
        <fullName evidence="2">Uncharacterized protein</fullName>
    </submittedName>
</protein>
<evidence type="ECO:0000256" key="1">
    <source>
        <dbReference type="SAM" id="MobiDB-lite"/>
    </source>
</evidence>
<feature type="region of interest" description="Disordered" evidence="1">
    <location>
        <begin position="1"/>
        <end position="27"/>
    </location>
</feature>
<comment type="caution">
    <text evidence="2">The sequence shown here is derived from an EMBL/GenBank/DDBJ whole genome shotgun (WGS) entry which is preliminary data.</text>
</comment>
<gene>
    <name evidence="2" type="ORF">GCM10010469_54970</name>
</gene>
<keyword evidence="3" id="KW-1185">Reference proteome</keyword>
<proteinExistence type="predicted"/>
<dbReference type="EMBL" id="BAAAUW010000034">
    <property type="protein sequence ID" value="GAA3274634.1"/>
    <property type="molecule type" value="Genomic_DNA"/>
</dbReference>
<name>A0ABP6R7P5_9ACTN</name>
<dbReference type="Proteomes" id="UP001500728">
    <property type="component" value="Unassembled WGS sequence"/>
</dbReference>